<gene>
    <name evidence="2" type="ORF">CQW23_28798</name>
</gene>
<name>A0A2G2VHJ2_CAPBA</name>
<keyword evidence="1" id="KW-0175">Coiled coil</keyword>
<comment type="caution">
    <text evidence="2">The sequence shown here is derived from an EMBL/GenBank/DDBJ whole genome shotgun (WGS) entry which is preliminary data.</text>
</comment>
<dbReference type="EMBL" id="MLFT02000012">
    <property type="protein sequence ID" value="PHT32461.1"/>
    <property type="molecule type" value="Genomic_DNA"/>
</dbReference>
<dbReference type="Proteomes" id="UP000224567">
    <property type="component" value="Unassembled WGS sequence"/>
</dbReference>
<dbReference type="OrthoDB" id="1917992at2759"/>
<protein>
    <submittedName>
        <fullName evidence="2">Uncharacterized protein</fullName>
    </submittedName>
</protein>
<dbReference type="STRING" id="33114.A0A2G2VHJ2"/>
<reference evidence="2 3" key="1">
    <citation type="journal article" date="2017" name="Genome Biol.">
        <title>New reference genome sequences of hot pepper reveal the massive evolution of plant disease-resistance genes by retroduplication.</title>
        <authorList>
            <person name="Kim S."/>
            <person name="Park J."/>
            <person name="Yeom S.I."/>
            <person name="Kim Y.M."/>
            <person name="Seo E."/>
            <person name="Kim K.T."/>
            <person name="Kim M.S."/>
            <person name="Lee J.M."/>
            <person name="Cheong K."/>
            <person name="Shin H.S."/>
            <person name="Kim S.B."/>
            <person name="Han K."/>
            <person name="Lee J."/>
            <person name="Park M."/>
            <person name="Lee H.A."/>
            <person name="Lee H.Y."/>
            <person name="Lee Y."/>
            <person name="Oh S."/>
            <person name="Lee J.H."/>
            <person name="Choi E."/>
            <person name="Choi E."/>
            <person name="Lee S.E."/>
            <person name="Jeon J."/>
            <person name="Kim H."/>
            <person name="Choi G."/>
            <person name="Song H."/>
            <person name="Lee J."/>
            <person name="Lee S.C."/>
            <person name="Kwon J.K."/>
            <person name="Lee H.Y."/>
            <person name="Koo N."/>
            <person name="Hong Y."/>
            <person name="Kim R.W."/>
            <person name="Kang W.H."/>
            <person name="Huh J.H."/>
            <person name="Kang B.C."/>
            <person name="Yang T.J."/>
            <person name="Lee Y.H."/>
            <person name="Bennetzen J.L."/>
            <person name="Choi D."/>
        </authorList>
    </citation>
    <scope>NUCLEOTIDE SEQUENCE [LARGE SCALE GENOMIC DNA]</scope>
    <source>
        <strain evidence="3">cv. PBC81</strain>
    </source>
</reference>
<keyword evidence="3" id="KW-1185">Reference proteome</keyword>
<sequence>MMEDQIEKEKMMKEDLEMQFKAAKLELNEACQKACSLENELDQNKSNKKLDSTCNLLHLQQERLGDHCSFRKVGRVSTDYSEPRKAIEGIGLAGGFSYLQL</sequence>
<dbReference type="AlphaFoldDB" id="A0A2G2VHJ2"/>
<accession>A0A2G2VHJ2</accession>
<dbReference type="Pfam" id="PF05911">
    <property type="entry name" value="FPP"/>
    <property type="match status" value="1"/>
</dbReference>
<evidence type="ECO:0000313" key="2">
    <source>
        <dbReference type="EMBL" id="PHT32461.1"/>
    </source>
</evidence>
<feature type="coiled-coil region" evidence="1">
    <location>
        <begin position="6"/>
        <end position="33"/>
    </location>
</feature>
<evidence type="ECO:0000256" key="1">
    <source>
        <dbReference type="SAM" id="Coils"/>
    </source>
</evidence>
<evidence type="ECO:0000313" key="3">
    <source>
        <dbReference type="Proteomes" id="UP000224567"/>
    </source>
</evidence>
<proteinExistence type="predicted"/>
<reference evidence="3" key="2">
    <citation type="journal article" date="2017" name="J. Anim. Genet.">
        <title>Multiple reference genome sequences of hot pepper reveal the massive evolution of plant disease resistance genes by retroduplication.</title>
        <authorList>
            <person name="Kim S."/>
            <person name="Park J."/>
            <person name="Yeom S.-I."/>
            <person name="Kim Y.-M."/>
            <person name="Seo E."/>
            <person name="Kim K.-T."/>
            <person name="Kim M.-S."/>
            <person name="Lee J.M."/>
            <person name="Cheong K."/>
            <person name="Shin H.-S."/>
            <person name="Kim S.-B."/>
            <person name="Han K."/>
            <person name="Lee J."/>
            <person name="Park M."/>
            <person name="Lee H.-A."/>
            <person name="Lee H.-Y."/>
            <person name="Lee Y."/>
            <person name="Oh S."/>
            <person name="Lee J.H."/>
            <person name="Choi E."/>
            <person name="Choi E."/>
            <person name="Lee S.E."/>
            <person name="Jeon J."/>
            <person name="Kim H."/>
            <person name="Choi G."/>
            <person name="Song H."/>
            <person name="Lee J."/>
            <person name="Lee S.-C."/>
            <person name="Kwon J.-K."/>
            <person name="Lee H.-Y."/>
            <person name="Koo N."/>
            <person name="Hong Y."/>
            <person name="Kim R.W."/>
            <person name="Kang W.-H."/>
            <person name="Huh J.H."/>
            <person name="Kang B.-C."/>
            <person name="Yang T.-J."/>
            <person name="Lee Y.-H."/>
            <person name="Bennetzen J.L."/>
            <person name="Choi D."/>
        </authorList>
    </citation>
    <scope>NUCLEOTIDE SEQUENCE [LARGE SCALE GENOMIC DNA]</scope>
    <source>
        <strain evidence="3">cv. PBC81</strain>
    </source>
</reference>
<organism evidence="2 3">
    <name type="scientific">Capsicum baccatum</name>
    <name type="common">Peruvian pepper</name>
    <dbReference type="NCBI Taxonomy" id="33114"/>
    <lineage>
        <taxon>Eukaryota</taxon>
        <taxon>Viridiplantae</taxon>
        <taxon>Streptophyta</taxon>
        <taxon>Embryophyta</taxon>
        <taxon>Tracheophyta</taxon>
        <taxon>Spermatophyta</taxon>
        <taxon>Magnoliopsida</taxon>
        <taxon>eudicotyledons</taxon>
        <taxon>Gunneridae</taxon>
        <taxon>Pentapetalae</taxon>
        <taxon>asterids</taxon>
        <taxon>lamiids</taxon>
        <taxon>Solanales</taxon>
        <taxon>Solanaceae</taxon>
        <taxon>Solanoideae</taxon>
        <taxon>Capsiceae</taxon>
        <taxon>Capsicum</taxon>
    </lineage>
</organism>
<dbReference type="InterPro" id="IPR008587">
    <property type="entry name" value="FPP_plant"/>
</dbReference>